<feature type="domain" description="HTH araC/xylS-type" evidence="3">
    <location>
        <begin position="216"/>
        <end position="314"/>
    </location>
</feature>
<name>A0A917MEU3_9SPHI</name>
<dbReference type="Gene3D" id="1.10.10.60">
    <property type="entry name" value="Homeodomain-like"/>
    <property type="match status" value="1"/>
</dbReference>
<dbReference type="SUPFAM" id="SSF46689">
    <property type="entry name" value="Homeodomain-like"/>
    <property type="match status" value="2"/>
</dbReference>
<protein>
    <recommendedName>
        <fullName evidence="3">HTH araC/xylS-type domain-containing protein</fullName>
    </recommendedName>
</protein>
<sequence length="337" mass="37526">MAEFSLERDEFTHEVLTDGAIHKVATAGSDVTISRFGIFCFYQFSTSYSSGYRFRVLAQPRPEIRLIFVSKGQGVHIGCHRETKVFSSEESNCSFVKEGCSQDLVIPSGEACELFMLVVGLADISLPIADSQPILRNFLQTNSCSWLLDEQHMLLGMRKISVIQQILHEKKPTYLQAAYSQLKLAELFVLFLEKAGRFGSEDGSVQLRPEELERIRKVRSMLEDNLAASYSLVGLAHAVGTNEASLKKNFKAVYGTTVFGYLTACRMERAKVLLTNGQLKVALVAQEVGYKYASHFSAAFRKYFGYLPTKLLRMVVSVPAYLSGAASMEVFTCLAVL</sequence>
<keyword evidence="1" id="KW-0805">Transcription regulation</keyword>
<dbReference type="InterPro" id="IPR009057">
    <property type="entry name" value="Homeodomain-like_sf"/>
</dbReference>
<dbReference type="Pfam" id="PF12833">
    <property type="entry name" value="HTH_18"/>
    <property type="match status" value="1"/>
</dbReference>
<dbReference type="GO" id="GO:0003700">
    <property type="term" value="F:DNA-binding transcription factor activity"/>
    <property type="evidence" value="ECO:0007669"/>
    <property type="project" value="InterPro"/>
</dbReference>
<dbReference type="PANTHER" id="PTHR47893:SF1">
    <property type="entry name" value="REGULATORY PROTEIN PCHR"/>
    <property type="match status" value="1"/>
</dbReference>
<dbReference type="RefSeq" id="WP_188507061.1">
    <property type="nucleotide sequence ID" value="NZ_BMER01000003.1"/>
</dbReference>
<dbReference type="AlphaFoldDB" id="A0A917MEU3"/>
<keyword evidence="2" id="KW-0804">Transcription</keyword>
<evidence type="ECO:0000256" key="1">
    <source>
        <dbReference type="ARBA" id="ARBA00023015"/>
    </source>
</evidence>
<evidence type="ECO:0000256" key="2">
    <source>
        <dbReference type="ARBA" id="ARBA00023163"/>
    </source>
</evidence>
<accession>A0A917MEU3</accession>
<dbReference type="EMBL" id="BMER01000003">
    <property type="protein sequence ID" value="GGG94365.1"/>
    <property type="molecule type" value="Genomic_DNA"/>
</dbReference>
<reference evidence="4" key="1">
    <citation type="journal article" date="2014" name="Int. J. Syst. Evol. Microbiol.">
        <title>Complete genome sequence of Corynebacterium casei LMG S-19264T (=DSM 44701T), isolated from a smear-ripened cheese.</title>
        <authorList>
            <consortium name="US DOE Joint Genome Institute (JGI-PGF)"/>
            <person name="Walter F."/>
            <person name="Albersmeier A."/>
            <person name="Kalinowski J."/>
            <person name="Ruckert C."/>
        </authorList>
    </citation>
    <scope>NUCLEOTIDE SEQUENCE</scope>
    <source>
        <strain evidence="4">CGMCC 1.12195</strain>
    </source>
</reference>
<dbReference type="InterPro" id="IPR053142">
    <property type="entry name" value="PchR_regulatory_protein"/>
</dbReference>
<evidence type="ECO:0000313" key="4">
    <source>
        <dbReference type="EMBL" id="GGG94365.1"/>
    </source>
</evidence>
<keyword evidence="5" id="KW-1185">Reference proteome</keyword>
<dbReference type="Proteomes" id="UP000660862">
    <property type="component" value="Unassembled WGS sequence"/>
</dbReference>
<reference evidence="4" key="2">
    <citation type="submission" date="2020-09" db="EMBL/GenBank/DDBJ databases">
        <authorList>
            <person name="Sun Q."/>
            <person name="Zhou Y."/>
        </authorList>
    </citation>
    <scope>NUCLEOTIDE SEQUENCE</scope>
    <source>
        <strain evidence="4">CGMCC 1.12195</strain>
    </source>
</reference>
<dbReference type="PROSITE" id="PS01124">
    <property type="entry name" value="HTH_ARAC_FAMILY_2"/>
    <property type="match status" value="1"/>
</dbReference>
<comment type="caution">
    <text evidence="4">The sequence shown here is derived from an EMBL/GenBank/DDBJ whole genome shotgun (WGS) entry which is preliminary data.</text>
</comment>
<evidence type="ECO:0000313" key="5">
    <source>
        <dbReference type="Proteomes" id="UP000660862"/>
    </source>
</evidence>
<dbReference type="PANTHER" id="PTHR47893">
    <property type="entry name" value="REGULATORY PROTEIN PCHR"/>
    <property type="match status" value="1"/>
</dbReference>
<proteinExistence type="predicted"/>
<evidence type="ECO:0000259" key="3">
    <source>
        <dbReference type="PROSITE" id="PS01124"/>
    </source>
</evidence>
<organism evidence="4 5">
    <name type="scientific">Parapedobacter pyrenivorans</name>
    <dbReference type="NCBI Taxonomy" id="1305674"/>
    <lineage>
        <taxon>Bacteria</taxon>
        <taxon>Pseudomonadati</taxon>
        <taxon>Bacteroidota</taxon>
        <taxon>Sphingobacteriia</taxon>
        <taxon>Sphingobacteriales</taxon>
        <taxon>Sphingobacteriaceae</taxon>
        <taxon>Parapedobacter</taxon>
    </lineage>
</organism>
<gene>
    <name evidence="4" type="ORF">GCM10007415_31840</name>
</gene>
<dbReference type="SMART" id="SM00342">
    <property type="entry name" value="HTH_ARAC"/>
    <property type="match status" value="1"/>
</dbReference>
<dbReference type="InterPro" id="IPR018060">
    <property type="entry name" value="HTH_AraC"/>
</dbReference>
<dbReference type="GO" id="GO:0043565">
    <property type="term" value="F:sequence-specific DNA binding"/>
    <property type="evidence" value="ECO:0007669"/>
    <property type="project" value="InterPro"/>
</dbReference>